<dbReference type="Proteomes" id="UP000001542">
    <property type="component" value="Unassembled WGS sequence"/>
</dbReference>
<keyword evidence="3" id="KW-1185">Reference proteome</keyword>
<reference evidence="2" key="1">
    <citation type="submission" date="2006-10" db="EMBL/GenBank/DDBJ databases">
        <authorList>
            <person name="Amadeo P."/>
            <person name="Zhao Q."/>
            <person name="Wortman J."/>
            <person name="Fraser-Liggett C."/>
            <person name="Carlton J."/>
        </authorList>
    </citation>
    <scope>NUCLEOTIDE SEQUENCE</scope>
    <source>
        <strain evidence="2">G3</strain>
    </source>
</reference>
<dbReference type="VEuPathDB" id="TrichDB:TVAG_344250"/>
<evidence type="ECO:0000313" key="3">
    <source>
        <dbReference type="Proteomes" id="UP000001542"/>
    </source>
</evidence>
<gene>
    <name evidence="2" type="ORF">TVAG_344250</name>
</gene>
<dbReference type="SMR" id="A2E7P6"/>
<dbReference type="EMBL" id="DS113321">
    <property type="protein sequence ID" value="EAY11331.1"/>
    <property type="molecule type" value="Genomic_DNA"/>
</dbReference>
<dbReference type="VEuPathDB" id="TrichDB:TVAGG3_0598580"/>
<dbReference type="AlphaFoldDB" id="A2E7P6"/>
<organism evidence="2 3">
    <name type="scientific">Trichomonas vaginalis (strain ATCC PRA-98 / G3)</name>
    <dbReference type="NCBI Taxonomy" id="412133"/>
    <lineage>
        <taxon>Eukaryota</taxon>
        <taxon>Metamonada</taxon>
        <taxon>Parabasalia</taxon>
        <taxon>Trichomonadida</taxon>
        <taxon>Trichomonadidae</taxon>
        <taxon>Trichomonas</taxon>
    </lineage>
</organism>
<reference evidence="2" key="2">
    <citation type="journal article" date="2007" name="Science">
        <title>Draft genome sequence of the sexually transmitted pathogen Trichomonas vaginalis.</title>
        <authorList>
            <person name="Carlton J.M."/>
            <person name="Hirt R.P."/>
            <person name="Silva J.C."/>
            <person name="Delcher A.L."/>
            <person name="Schatz M."/>
            <person name="Zhao Q."/>
            <person name="Wortman J.R."/>
            <person name="Bidwell S.L."/>
            <person name="Alsmark U.C.M."/>
            <person name="Besteiro S."/>
            <person name="Sicheritz-Ponten T."/>
            <person name="Noel C.J."/>
            <person name="Dacks J.B."/>
            <person name="Foster P.G."/>
            <person name="Simillion C."/>
            <person name="Van de Peer Y."/>
            <person name="Miranda-Saavedra D."/>
            <person name="Barton G.J."/>
            <person name="Westrop G.D."/>
            <person name="Mueller S."/>
            <person name="Dessi D."/>
            <person name="Fiori P.L."/>
            <person name="Ren Q."/>
            <person name="Paulsen I."/>
            <person name="Zhang H."/>
            <person name="Bastida-Corcuera F.D."/>
            <person name="Simoes-Barbosa A."/>
            <person name="Brown M.T."/>
            <person name="Hayes R.D."/>
            <person name="Mukherjee M."/>
            <person name="Okumura C.Y."/>
            <person name="Schneider R."/>
            <person name="Smith A.J."/>
            <person name="Vanacova S."/>
            <person name="Villalvazo M."/>
            <person name="Haas B.J."/>
            <person name="Pertea M."/>
            <person name="Feldblyum T.V."/>
            <person name="Utterback T.R."/>
            <person name="Shu C.L."/>
            <person name="Osoegawa K."/>
            <person name="de Jong P.J."/>
            <person name="Hrdy I."/>
            <person name="Horvathova L."/>
            <person name="Zubacova Z."/>
            <person name="Dolezal P."/>
            <person name="Malik S.B."/>
            <person name="Logsdon J.M. Jr."/>
            <person name="Henze K."/>
            <person name="Gupta A."/>
            <person name="Wang C.C."/>
            <person name="Dunne R.L."/>
            <person name="Upcroft J.A."/>
            <person name="Upcroft P."/>
            <person name="White O."/>
            <person name="Salzberg S.L."/>
            <person name="Tang P."/>
            <person name="Chiu C.-H."/>
            <person name="Lee Y.-S."/>
            <person name="Embley T.M."/>
            <person name="Coombs G.H."/>
            <person name="Mottram J.C."/>
            <person name="Tachezy J."/>
            <person name="Fraser-Liggett C.M."/>
            <person name="Johnson P.J."/>
        </authorList>
    </citation>
    <scope>NUCLEOTIDE SEQUENCE [LARGE SCALE GENOMIC DNA]</scope>
    <source>
        <strain evidence="2">G3</strain>
    </source>
</reference>
<keyword evidence="1" id="KW-1133">Transmembrane helix</keyword>
<keyword evidence="1" id="KW-0812">Transmembrane</keyword>
<keyword evidence="1" id="KW-0472">Membrane</keyword>
<feature type="transmembrane region" description="Helical" evidence="1">
    <location>
        <begin position="52"/>
        <end position="72"/>
    </location>
</feature>
<dbReference type="RefSeq" id="XP_001323554.1">
    <property type="nucleotide sequence ID" value="XM_001323519.1"/>
</dbReference>
<evidence type="ECO:0000256" key="1">
    <source>
        <dbReference type="SAM" id="Phobius"/>
    </source>
</evidence>
<dbReference type="KEGG" id="tva:4769284"/>
<protein>
    <submittedName>
        <fullName evidence="2">Uncharacterized protein</fullName>
    </submittedName>
</protein>
<accession>A2E7P6</accession>
<proteinExistence type="predicted"/>
<sequence>MAANQQNPTVSASISTESTNQALDISKGTKFIDETFPLFSTMFQQVKIPIPVVYPFLTIFFVQVLFVSVWPFCRYWDQYESLPLLK</sequence>
<name>A2E7P6_TRIV3</name>
<evidence type="ECO:0000313" key="2">
    <source>
        <dbReference type="EMBL" id="EAY11331.1"/>
    </source>
</evidence>
<dbReference type="InParanoid" id="A2E7P6"/>